<comment type="function">
    <text evidence="5">DNA-dependent RNA polymerase (RNAP) catalyzes the transcription of DNA into RNA using the four ribonucleoside triphosphates as substrates.</text>
</comment>
<feature type="domain" description="4Fe-4S ferredoxin-type" evidence="6">
    <location>
        <begin position="192"/>
        <end position="221"/>
    </location>
</feature>
<keyword evidence="5" id="KW-0479">Metal-binding</keyword>
<feature type="binding site" evidence="5">
    <location>
        <position position="204"/>
    </location>
    <ligand>
        <name>[3Fe-4S] cluster</name>
        <dbReference type="ChEBI" id="CHEBI:21137"/>
    </ligand>
</feature>
<dbReference type="InterPro" id="IPR017900">
    <property type="entry name" value="4Fe4S_Fe_S_CS"/>
</dbReference>
<dbReference type="HAMAP" id="MF_00320">
    <property type="entry name" value="RNApol_arch_Rpo3"/>
    <property type="match status" value="1"/>
</dbReference>
<dbReference type="InterPro" id="IPR011263">
    <property type="entry name" value="DNA-dir_RNA_pol_RpoA/D/Rpb3"/>
</dbReference>
<reference evidence="7 8" key="1">
    <citation type="journal article" date="2012" name="J. Bacteriol.">
        <title>Complete genome sequence of a thermophilic methanogen, Methanocella conradii HZ254, isolated from Chinese rice field soil.</title>
        <authorList>
            <person name="Lu Z."/>
            <person name="Lu Y."/>
        </authorList>
    </citation>
    <scope>NUCLEOTIDE SEQUENCE [LARGE SCALE GENOMIC DNA]</scope>
    <source>
        <strain evidence="8">DSM 24694 / JCM 17849 / CGMCC 1.5162 / HZ254</strain>
    </source>
</reference>
<dbReference type="Gene3D" id="3.30.70.3110">
    <property type="match status" value="1"/>
</dbReference>
<dbReference type="NCBIfam" id="NF001988">
    <property type="entry name" value="PRK00783.1"/>
    <property type="match status" value="1"/>
</dbReference>
<dbReference type="CDD" id="cd07030">
    <property type="entry name" value="RNAP_D"/>
    <property type="match status" value="1"/>
</dbReference>
<dbReference type="GO" id="GO:0051538">
    <property type="term" value="F:3 iron, 4 sulfur cluster binding"/>
    <property type="evidence" value="ECO:0007669"/>
    <property type="project" value="UniProtKB-KW"/>
</dbReference>
<comment type="subcellular location">
    <subcellularLocation>
        <location evidence="5">Cytoplasm</location>
    </subcellularLocation>
</comment>
<evidence type="ECO:0000256" key="2">
    <source>
        <dbReference type="ARBA" id="ARBA00022490"/>
    </source>
</evidence>
<dbReference type="GO" id="GO:0000428">
    <property type="term" value="C:DNA-directed RNA polymerase complex"/>
    <property type="evidence" value="ECO:0007669"/>
    <property type="project" value="UniProtKB-KW"/>
</dbReference>
<evidence type="ECO:0000259" key="6">
    <source>
        <dbReference type="PROSITE" id="PS51379"/>
    </source>
</evidence>
<organism evidence="7 8">
    <name type="scientific">Methanocella conradii (strain DSM 24694 / JCM 17849 / CGMCC 1.5162 / HZ254)</name>
    <dbReference type="NCBI Taxonomy" id="1041930"/>
    <lineage>
        <taxon>Archaea</taxon>
        <taxon>Methanobacteriati</taxon>
        <taxon>Methanobacteriota</taxon>
        <taxon>Stenosarchaea group</taxon>
        <taxon>Methanomicrobia</taxon>
        <taxon>Methanocellales</taxon>
        <taxon>Methanocellaceae</taxon>
        <taxon>Methanocella</taxon>
    </lineage>
</organism>
<gene>
    <name evidence="5 7" type="primary">rpoD</name>
    <name evidence="5" type="synonym">rpo3</name>
    <name evidence="7" type="ordered locus">Mtc_1534</name>
</gene>
<evidence type="ECO:0000256" key="4">
    <source>
        <dbReference type="ARBA" id="ARBA00025804"/>
    </source>
</evidence>
<dbReference type="SUPFAM" id="SSF56553">
    <property type="entry name" value="Insert subdomain of RNA polymerase alpha subunit"/>
    <property type="match status" value="1"/>
</dbReference>
<dbReference type="OrthoDB" id="84933at2157"/>
<keyword evidence="1 5" id="KW-0240">DNA-directed RNA polymerase</keyword>
<comment type="subunit">
    <text evidence="5">Part of the RNA polymerase complex.</text>
</comment>
<dbReference type="PROSITE" id="PS51379">
    <property type="entry name" value="4FE4S_FER_2"/>
    <property type="match status" value="2"/>
</dbReference>
<dbReference type="PROSITE" id="PS00446">
    <property type="entry name" value="RNA_POL_D_30KD"/>
    <property type="match status" value="1"/>
</dbReference>
<keyword evidence="5" id="KW-0411">Iron-sulfur</keyword>
<dbReference type="Pfam" id="PF01000">
    <property type="entry name" value="RNA_pol_A_bac"/>
    <property type="match status" value="1"/>
</dbReference>
<dbReference type="RefSeq" id="WP_014406117.1">
    <property type="nucleotide sequence ID" value="NC_017034.1"/>
</dbReference>
<evidence type="ECO:0000313" key="7">
    <source>
        <dbReference type="EMBL" id="AFD00286.1"/>
    </source>
</evidence>
<proteinExistence type="inferred from homology"/>
<keyword evidence="5" id="KW-0408">Iron</keyword>
<evidence type="ECO:0000256" key="3">
    <source>
        <dbReference type="ARBA" id="ARBA00023163"/>
    </source>
</evidence>
<evidence type="ECO:0000256" key="5">
    <source>
        <dbReference type="HAMAP-Rule" id="MF_00320"/>
    </source>
</evidence>
<dbReference type="Gene3D" id="3.30.1360.10">
    <property type="entry name" value="RNA polymerase, RBP11-like subunit"/>
    <property type="match status" value="1"/>
</dbReference>
<dbReference type="InterPro" id="IPR017896">
    <property type="entry name" value="4Fe4S_Fe-S-bd"/>
</dbReference>
<name>H8I735_METCZ</name>
<dbReference type="PROSITE" id="PS00198">
    <property type="entry name" value="4FE4S_FER_1"/>
    <property type="match status" value="1"/>
</dbReference>
<evidence type="ECO:0000313" key="8">
    <source>
        <dbReference type="Proteomes" id="UP000005233"/>
    </source>
</evidence>
<keyword evidence="5 7" id="KW-0548">Nucleotidyltransferase</keyword>
<feature type="binding site" evidence="5">
    <location>
        <position position="201"/>
    </location>
    <ligand>
        <name>[3Fe-4S] cluster</name>
        <dbReference type="ChEBI" id="CHEBI:21137"/>
    </ligand>
</feature>
<accession>H8I735</accession>
<keyword evidence="2 5" id="KW-0963">Cytoplasm</keyword>
<protein>
    <recommendedName>
        <fullName evidence="5">DNA-directed RNA polymerase subunit Rpo3</fullName>
        <ecNumber evidence="5">2.7.7.6</ecNumber>
    </recommendedName>
    <alternativeName>
        <fullName evidence="5">DNA-directed RNA polymerase subunit D</fullName>
    </alternativeName>
</protein>
<keyword evidence="8" id="KW-1185">Reference proteome</keyword>
<sequence>MKLEILDLGDRKARFILSGVTPAFSNALRRAMLADIPKMAIDYVDIYDNTSVMFDEMLAHRLGLIPLKTNLNMYKLKEECDCKGAGCALCQVTFTLSAEGPCMVHSRDLKSSDPETVPADDNIPIIELKEGQKLVLTAVARLGHGKEHAKFQPVCPPGYKYVPIIEISEKCDSCKQCVEACPRGVFAVDKNKVVVVSPYECSMCELCMEACDINAIKVSADNTAFIFSVETDGSFSAGEVVTRAADAIRAKAVALGEVMESL</sequence>
<dbReference type="AlphaFoldDB" id="H8I735"/>
<feature type="binding site" evidence="5">
    <location>
        <position position="207"/>
    </location>
    <ligand>
        <name>[3Fe-4S] cluster</name>
        <dbReference type="ChEBI" id="CHEBI:21137"/>
    </ligand>
</feature>
<comment type="similarity">
    <text evidence="4 5">Belongs to the archaeal Rpo3/eukaryotic RPB3 RNA polymerase subunit family.</text>
</comment>
<dbReference type="Proteomes" id="UP000005233">
    <property type="component" value="Chromosome"/>
</dbReference>
<dbReference type="Pfam" id="PF01193">
    <property type="entry name" value="RNA_pol_L"/>
    <property type="match status" value="1"/>
</dbReference>
<dbReference type="GeneID" id="11971670"/>
<comment type="catalytic activity">
    <reaction evidence="5">
        <text>RNA(n) + a ribonucleoside 5'-triphosphate = RNA(n+1) + diphosphate</text>
        <dbReference type="Rhea" id="RHEA:21248"/>
        <dbReference type="Rhea" id="RHEA-COMP:14527"/>
        <dbReference type="Rhea" id="RHEA-COMP:17342"/>
        <dbReference type="ChEBI" id="CHEBI:33019"/>
        <dbReference type="ChEBI" id="CHEBI:61557"/>
        <dbReference type="ChEBI" id="CHEBI:140395"/>
        <dbReference type="EC" id="2.7.7.6"/>
    </reaction>
</comment>
<dbReference type="InterPro" id="IPR036643">
    <property type="entry name" value="RNApol_insert_sf"/>
</dbReference>
<dbReference type="STRING" id="1041930.Mtc_1534"/>
<dbReference type="GO" id="GO:0046872">
    <property type="term" value="F:metal ion binding"/>
    <property type="evidence" value="ECO:0007669"/>
    <property type="project" value="UniProtKB-KW"/>
</dbReference>
<dbReference type="InterPro" id="IPR001514">
    <property type="entry name" value="DNA-dir_RNA_pol_30-40kDasu_CS"/>
</dbReference>
<dbReference type="SUPFAM" id="SSF55257">
    <property type="entry name" value="RBP11-like subunits of RNA polymerase"/>
    <property type="match status" value="1"/>
</dbReference>
<dbReference type="HOGENOM" id="CLU_038421_3_1_2"/>
<comment type="cofactor">
    <cofactor evidence="5">
        <name>[3Fe-4S] cluster</name>
        <dbReference type="ChEBI" id="CHEBI:21137"/>
    </cofactor>
    <text evidence="5">Binds 1 [3Fe-4S] cluster.</text>
</comment>
<dbReference type="GO" id="GO:0046983">
    <property type="term" value="F:protein dimerization activity"/>
    <property type="evidence" value="ECO:0007669"/>
    <property type="project" value="InterPro"/>
</dbReference>
<dbReference type="GO" id="GO:0005737">
    <property type="term" value="C:cytoplasm"/>
    <property type="evidence" value="ECO:0007669"/>
    <property type="project" value="UniProtKB-SubCell"/>
</dbReference>
<dbReference type="PANTHER" id="PTHR11800">
    <property type="entry name" value="DNA-DIRECTED RNA POLYMERASE"/>
    <property type="match status" value="1"/>
</dbReference>
<dbReference type="GO" id="GO:0016491">
    <property type="term" value="F:oxidoreductase activity"/>
    <property type="evidence" value="ECO:0007669"/>
    <property type="project" value="UniProtKB-ARBA"/>
</dbReference>
<feature type="domain" description="4Fe-4S ferredoxin-type" evidence="6">
    <location>
        <begin position="161"/>
        <end position="191"/>
    </location>
</feature>
<dbReference type="SMART" id="SM00662">
    <property type="entry name" value="RPOLD"/>
    <property type="match status" value="1"/>
</dbReference>
<dbReference type="GO" id="GO:0006351">
    <property type="term" value="P:DNA-templated transcription"/>
    <property type="evidence" value="ECO:0007669"/>
    <property type="project" value="UniProtKB-UniRule"/>
</dbReference>
<keyword evidence="3 5" id="KW-0804">Transcription</keyword>
<dbReference type="GO" id="GO:0003677">
    <property type="term" value="F:DNA binding"/>
    <property type="evidence" value="ECO:0007669"/>
    <property type="project" value="UniProtKB-UniRule"/>
</dbReference>
<evidence type="ECO:0000256" key="1">
    <source>
        <dbReference type="ARBA" id="ARBA00022478"/>
    </source>
</evidence>
<dbReference type="InterPro" id="IPR036603">
    <property type="entry name" value="RBP11-like"/>
</dbReference>
<dbReference type="Gene3D" id="2.170.120.12">
    <property type="entry name" value="DNA-directed RNA polymerase, insert domain"/>
    <property type="match status" value="1"/>
</dbReference>
<dbReference type="InterPro" id="IPR050518">
    <property type="entry name" value="Rpo3/RPB3_RNA_Pol_subunit"/>
</dbReference>
<keyword evidence="5" id="KW-0003">3Fe-4S</keyword>
<dbReference type="Pfam" id="PF00037">
    <property type="entry name" value="Fer4"/>
    <property type="match status" value="1"/>
</dbReference>
<keyword evidence="5 7" id="KW-0808">Transferase</keyword>
<dbReference type="GO" id="GO:0003899">
    <property type="term" value="F:DNA-directed RNA polymerase activity"/>
    <property type="evidence" value="ECO:0007669"/>
    <property type="project" value="UniProtKB-UniRule"/>
</dbReference>
<dbReference type="InterPro" id="IPR022842">
    <property type="entry name" value="RNAP_Rpo3/Rpb3/RPAC1"/>
</dbReference>
<dbReference type="PANTHER" id="PTHR11800:SF2">
    <property type="entry name" value="DNA-DIRECTED RNA POLYMERASE II SUBUNIT RPB3"/>
    <property type="match status" value="1"/>
</dbReference>
<dbReference type="KEGG" id="mez:Mtc_1534"/>
<dbReference type="eggNOG" id="arCOG04241">
    <property type="taxonomic scope" value="Archaea"/>
</dbReference>
<dbReference type="InterPro" id="IPR011262">
    <property type="entry name" value="DNA-dir_RNA_pol_insert"/>
</dbReference>
<dbReference type="EC" id="2.7.7.6" evidence="5"/>
<dbReference type="EMBL" id="CP003243">
    <property type="protein sequence ID" value="AFD00286.1"/>
    <property type="molecule type" value="Genomic_DNA"/>
</dbReference>